<dbReference type="AlphaFoldDB" id="A0A0A1TNH4"/>
<dbReference type="Gene3D" id="2.130.10.10">
    <property type="entry name" value="YVTN repeat-like/Quinoprotein amine dehydrogenase"/>
    <property type="match status" value="1"/>
</dbReference>
<dbReference type="Proteomes" id="UP000039046">
    <property type="component" value="Unassembled WGS sequence"/>
</dbReference>
<gene>
    <name evidence="2" type="ORF">VHEMI08606</name>
</gene>
<name>A0A0A1TNH4_9HYPO</name>
<reference evidence="2 3" key="1">
    <citation type="journal article" date="2015" name="Genome Announc.">
        <title>Draft Genome Sequence and Gene Annotation of the Entomopathogenic Fungus Verticillium hemipterigenum.</title>
        <authorList>
            <person name="Horn F."/>
            <person name="Habel A."/>
            <person name="Scharf D.H."/>
            <person name="Dworschak J."/>
            <person name="Brakhage A.A."/>
            <person name="Guthke R."/>
            <person name="Hertweck C."/>
            <person name="Linde J."/>
        </authorList>
    </citation>
    <scope>NUCLEOTIDE SEQUENCE [LARGE SCALE GENOMIC DNA]</scope>
</reference>
<keyword evidence="3" id="KW-1185">Reference proteome</keyword>
<dbReference type="InterPro" id="IPR015943">
    <property type="entry name" value="WD40/YVTN_repeat-like_dom_sf"/>
</dbReference>
<proteinExistence type="predicted"/>
<dbReference type="SUPFAM" id="SSF50978">
    <property type="entry name" value="WD40 repeat-like"/>
    <property type="match status" value="1"/>
</dbReference>
<dbReference type="STRING" id="1531966.A0A0A1TNH4"/>
<evidence type="ECO:0008006" key="4">
    <source>
        <dbReference type="Google" id="ProtNLM"/>
    </source>
</evidence>
<sequence length="705" mass="74753">MAVTTTPRIRRTPQNTQFTYNLSRRVYDVKTYPILSPQGATILIYGHENGVTLIWRGGRRFKSSGDEHPTEPNGAASKHNDDAVMVIDSDDEAGDQASGNAFVDKPEFEETTEQGPYPEVVQTLDLSFGTPVLNVAVMPLDLATKTAGGASTALLGETIVFAVSCITNDVYVITLPLTPPSPLSKARPTLKGDLLAGKAGSGVWGESLILLAGQSKRSEGLAISLVKPTGTGKNAKPLRAVVASHSKHASGVLQLWDVPLDAKSKPEHPLEPFQTEFLPSPLKKISFNPTHTTQLLTVASPNAVRIYDYAVSSLPPDSEATGPFPAQGSWLLSLYQPFARPSQTRKPILDAAWISHGRAIFTLLADGMWGVWDVDGASPISSGATISTKLKSGVKGASLTAFSISGYVEGTSSLRNIAANVKENNSGEFAPMTPHTRKQATASLSSNATLDRLATVHGGISVATIPTAGKNIQDESIALWVGGLEHVCIIPGMARFWDSQLRKGGGGGVNLFSGAQPTRMVKLTDLSTGLLGEPCCGVDLIANSPGNSDAANQEGGLPAEVVIRGETRVVIVRDGDDGQTCKVGTVGSRRRLFSKEMPSAIIVHGEKDKSQRMSFNLSTAKAGSLRFKSFNQDAASADEDARAAGLSRPRVGFDFASTLADAADASADLSRDVEAEMLGIMDIDQALEAMEDTRGSGRKKVFFEQ</sequence>
<feature type="region of interest" description="Disordered" evidence="1">
    <location>
        <begin position="62"/>
        <end position="82"/>
    </location>
</feature>
<evidence type="ECO:0000313" key="2">
    <source>
        <dbReference type="EMBL" id="CEJ92985.1"/>
    </source>
</evidence>
<organism evidence="2 3">
    <name type="scientific">[Torrubiella] hemipterigena</name>
    <dbReference type="NCBI Taxonomy" id="1531966"/>
    <lineage>
        <taxon>Eukaryota</taxon>
        <taxon>Fungi</taxon>
        <taxon>Dikarya</taxon>
        <taxon>Ascomycota</taxon>
        <taxon>Pezizomycotina</taxon>
        <taxon>Sordariomycetes</taxon>
        <taxon>Hypocreomycetidae</taxon>
        <taxon>Hypocreales</taxon>
        <taxon>Clavicipitaceae</taxon>
        <taxon>Clavicipitaceae incertae sedis</taxon>
        <taxon>'Torrubiella' clade</taxon>
    </lineage>
</organism>
<protein>
    <recommendedName>
        <fullName evidence="4">Nucleoporin NUP37</fullName>
    </recommendedName>
</protein>
<evidence type="ECO:0000313" key="3">
    <source>
        <dbReference type="Proteomes" id="UP000039046"/>
    </source>
</evidence>
<accession>A0A0A1TNH4</accession>
<dbReference type="HOGENOM" id="CLU_007901_0_0_1"/>
<evidence type="ECO:0000256" key="1">
    <source>
        <dbReference type="SAM" id="MobiDB-lite"/>
    </source>
</evidence>
<dbReference type="InterPro" id="IPR036322">
    <property type="entry name" value="WD40_repeat_dom_sf"/>
</dbReference>
<dbReference type="EMBL" id="CDHN01000005">
    <property type="protein sequence ID" value="CEJ92985.1"/>
    <property type="molecule type" value="Genomic_DNA"/>
</dbReference>
<dbReference type="OrthoDB" id="5323870at2759"/>